<evidence type="ECO:0000313" key="2">
    <source>
        <dbReference type="EMBL" id="GAA1800618.1"/>
    </source>
</evidence>
<reference evidence="3" key="1">
    <citation type="journal article" date="2019" name="Int. J. Syst. Evol. Microbiol.">
        <title>The Global Catalogue of Microorganisms (GCM) 10K type strain sequencing project: providing services to taxonomists for standard genome sequencing and annotation.</title>
        <authorList>
            <consortium name="The Broad Institute Genomics Platform"/>
            <consortium name="The Broad Institute Genome Sequencing Center for Infectious Disease"/>
            <person name="Wu L."/>
            <person name="Ma J."/>
        </authorList>
    </citation>
    <scope>NUCLEOTIDE SEQUENCE [LARGE SCALE GENOMIC DNA]</scope>
    <source>
        <strain evidence="3">JCM 13250</strain>
    </source>
</reference>
<evidence type="ECO:0000313" key="3">
    <source>
        <dbReference type="Proteomes" id="UP001500218"/>
    </source>
</evidence>
<proteinExistence type="predicted"/>
<organism evidence="2 3">
    <name type="scientific">Luedemannella flava</name>
    <dbReference type="NCBI Taxonomy" id="349316"/>
    <lineage>
        <taxon>Bacteria</taxon>
        <taxon>Bacillati</taxon>
        <taxon>Actinomycetota</taxon>
        <taxon>Actinomycetes</taxon>
        <taxon>Micromonosporales</taxon>
        <taxon>Micromonosporaceae</taxon>
        <taxon>Luedemannella</taxon>
    </lineage>
</organism>
<sequence length="199" mass="21611">MAQDTTSIHVRRRDRIRIAPGEAYQVRFGLTRRDLLLLPVSVVSVVVGVAAWHDIPVPAGIAIVFGGVYLLVRLLHVVTRRVALRVDAAGVTLGVTPPWPASHTAVVPWEDIKEILVWTQDAGRAKVTYVGLRRRPGSPPLPGSARSGWLKRLNSAFAPGVSPDVVADSRPATFWPLHVPTLRAAVHQFAPTVPVTDQS</sequence>
<keyword evidence="1" id="KW-0472">Membrane</keyword>
<protein>
    <recommendedName>
        <fullName evidence="4">PH domain-containing protein</fullName>
    </recommendedName>
</protein>
<keyword evidence="1" id="KW-1133">Transmembrane helix</keyword>
<evidence type="ECO:0000256" key="1">
    <source>
        <dbReference type="SAM" id="Phobius"/>
    </source>
</evidence>
<comment type="caution">
    <text evidence="2">The sequence shown here is derived from an EMBL/GenBank/DDBJ whole genome shotgun (WGS) entry which is preliminary data.</text>
</comment>
<dbReference type="Proteomes" id="UP001500218">
    <property type="component" value="Unassembled WGS sequence"/>
</dbReference>
<accession>A0ABP4Y1C7</accession>
<feature type="transmembrane region" description="Helical" evidence="1">
    <location>
        <begin position="59"/>
        <end position="78"/>
    </location>
</feature>
<keyword evidence="1" id="KW-0812">Transmembrane</keyword>
<keyword evidence="3" id="KW-1185">Reference proteome</keyword>
<dbReference type="EMBL" id="BAAALT010000057">
    <property type="protein sequence ID" value="GAA1800618.1"/>
    <property type="molecule type" value="Genomic_DNA"/>
</dbReference>
<feature type="transmembrane region" description="Helical" evidence="1">
    <location>
        <begin position="35"/>
        <end position="53"/>
    </location>
</feature>
<dbReference type="RefSeq" id="WP_344129220.1">
    <property type="nucleotide sequence ID" value="NZ_BAAALT010000057.1"/>
</dbReference>
<gene>
    <name evidence="2" type="ORF">GCM10009682_22780</name>
</gene>
<name>A0ABP4Y1C7_9ACTN</name>
<evidence type="ECO:0008006" key="4">
    <source>
        <dbReference type="Google" id="ProtNLM"/>
    </source>
</evidence>